<reference evidence="2 3" key="1">
    <citation type="submission" date="2022-05" db="EMBL/GenBank/DDBJ databases">
        <authorList>
            <consortium name="Genoscope - CEA"/>
            <person name="William W."/>
        </authorList>
    </citation>
    <scope>NUCLEOTIDE SEQUENCE [LARGE SCALE GENOMIC DNA]</scope>
</reference>
<comment type="caution">
    <text evidence="2">The sequence shown here is derived from an EMBL/GenBank/DDBJ whole genome shotgun (WGS) entry which is preliminary data.</text>
</comment>
<evidence type="ECO:0000256" key="1">
    <source>
        <dbReference type="SAM" id="MobiDB-lite"/>
    </source>
</evidence>
<accession>A0ABN8NKQ8</accession>
<organism evidence="2 3">
    <name type="scientific">Porites lobata</name>
    <dbReference type="NCBI Taxonomy" id="104759"/>
    <lineage>
        <taxon>Eukaryota</taxon>
        <taxon>Metazoa</taxon>
        <taxon>Cnidaria</taxon>
        <taxon>Anthozoa</taxon>
        <taxon>Hexacorallia</taxon>
        <taxon>Scleractinia</taxon>
        <taxon>Fungiina</taxon>
        <taxon>Poritidae</taxon>
        <taxon>Porites</taxon>
    </lineage>
</organism>
<gene>
    <name evidence="2" type="ORF">PLOB_00016584</name>
</gene>
<feature type="region of interest" description="Disordered" evidence="1">
    <location>
        <begin position="131"/>
        <end position="169"/>
    </location>
</feature>
<name>A0ABN8NKQ8_9CNID</name>
<keyword evidence="3" id="KW-1185">Reference proteome</keyword>
<feature type="compositionally biased region" description="Low complexity" evidence="1">
    <location>
        <begin position="137"/>
        <end position="159"/>
    </location>
</feature>
<dbReference type="Proteomes" id="UP001159405">
    <property type="component" value="Unassembled WGS sequence"/>
</dbReference>
<evidence type="ECO:0000313" key="2">
    <source>
        <dbReference type="EMBL" id="CAH3107885.1"/>
    </source>
</evidence>
<sequence>MSLSRLKSYLWDTALTPFQTKADDVIYQRATEMKICLGKYLRAVHILSIIPALAKYSFVPSVKPSLQKKQSLSKTAKEAILNPKEKESVNEQSKNLPADDSELEGDLGTALPSGDVDEKIKHVNKDIMALPTPLSPPLNQVSSSPSQPSQVHPSHIQPPASASTAPKRQQLCKRCGHSRKGHTYPKNSAVRCPRCSNGVCATHDTCTSTQKHSTALQPTLHYGHIAEYILPYHLSQATIFGFPIGSNACTVIAAIGAMKFLHGGLPMPCPQGIMKTIASFANTMRDGNIHYNSLAMPSHQPNLDAREALQTRQDNFGLTISQDIGIVSPASLTNELNHICRSEENLCAILITPPDKSMLLCFSNEQNKIALFDSHQHGSYGGLIAVATYAQVDNFVSFPSYMCTRDWGSGIPGANLALLTKR</sequence>
<dbReference type="EMBL" id="CALNXK010000020">
    <property type="protein sequence ID" value="CAH3107885.1"/>
    <property type="molecule type" value="Genomic_DNA"/>
</dbReference>
<protein>
    <submittedName>
        <fullName evidence="2">Uncharacterized protein</fullName>
    </submittedName>
</protein>
<proteinExistence type="predicted"/>
<feature type="region of interest" description="Disordered" evidence="1">
    <location>
        <begin position="67"/>
        <end position="115"/>
    </location>
</feature>
<evidence type="ECO:0000313" key="3">
    <source>
        <dbReference type="Proteomes" id="UP001159405"/>
    </source>
</evidence>